<sequence>MEVLPLEHKQFIKGLNEIVSKCNAFAIGDCSDAIHMKNSYGYQGMYVASSFQGNLTSYLR</sequence>
<keyword evidence="2" id="KW-1185">Reference proteome</keyword>
<evidence type="ECO:0000313" key="2">
    <source>
        <dbReference type="Proteomes" id="UP000823388"/>
    </source>
</evidence>
<gene>
    <name evidence="1" type="ORF">PVAP13_7KG294800</name>
</gene>
<reference evidence="1" key="1">
    <citation type="submission" date="2020-05" db="EMBL/GenBank/DDBJ databases">
        <title>WGS assembly of Panicum virgatum.</title>
        <authorList>
            <person name="Lovell J.T."/>
            <person name="Jenkins J."/>
            <person name="Shu S."/>
            <person name="Juenger T.E."/>
            <person name="Schmutz J."/>
        </authorList>
    </citation>
    <scope>NUCLEOTIDE SEQUENCE</scope>
    <source>
        <strain evidence="1">AP13</strain>
    </source>
</reference>
<dbReference type="Proteomes" id="UP000823388">
    <property type="component" value="Chromosome 7K"/>
</dbReference>
<name>A0A8T0QLZ7_PANVG</name>
<dbReference type="AlphaFoldDB" id="A0A8T0QLZ7"/>
<organism evidence="1 2">
    <name type="scientific">Panicum virgatum</name>
    <name type="common">Blackwell switchgrass</name>
    <dbReference type="NCBI Taxonomy" id="38727"/>
    <lineage>
        <taxon>Eukaryota</taxon>
        <taxon>Viridiplantae</taxon>
        <taxon>Streptophyta</taxon>
        <taxon>Embryophyta</taxon>
        <taxon>Tracheophyta</taxon>
        <taxon>Spermatophyta</taxon>
        <taxon>Magnoliopsida</taxon>
        <taxon>Liliopsida</taxon>
        <taxon>Poales</taxon>
        <taxon>Poaceae</taxon>
        <taxon>PACMAD clade</taxon>
        <taxon>Panicoideae</taxon>
        <taxon>Panicodae</taxon>
        <taxon>Paniceae</taxon>
        <taxon>Panicinae</taxon>
        <taxon>Panicum</taxon>
        <taxon>Panicum sect. Hiantes</taxon>
    </lineage>
</organism>
<protein>
    <submittedName>
        <fullName evidence="1">Uncharacterized protein</fullName>
    </submittedName>
</protein>
<comment type="caution">
    <text evidence="1">The sequence shown here is derived from an EMBL/GenBank/DDBJ whole genome shotgun (WGS) entry which is preliminary data.</text>
</comment>
<evidence type="ECO:0000313" key="1">
    <source>
        <dbReference type="EMBL" id="KAG2574029.1"/>
    </source>
</evidence>
<dbReference type="EMBL" id="CM029049">
    <property type="protein sequence ID" value="KAG2574029.1"/>
    <property type="molecule type" value="Genomic_DNA"/>
</dbReference>
<proteinExistence type="predicted"/>
<accession>A0A8T0QLZ7</accession>